<reference evidence="1" key="2">
    <citation type="submission" date="2019-02" db="EMBL/GenBank/DDBJ databases">
        <authorList>
            <person name="Zhu J."/>
            <person name="Jiang F."/>
            <person name="Wang X."/>
            <person name="Yang P."/>
            <person name="Bao Y."/>
            <person name="Zhao W."/>
            <person name="Wang W."/>
            <person name="Lu H."/>
            <person name="Wang Q."/>
            <person name="Cui N."/>
            <person name="Li J."/>
            <person name="Chen X."/>
            <person name="Luo L."/>
            <person name="Yu J."/>
            <person name="Kang L."/>
            <person name="Cui F."/>
        </authorList>
    </citation>
    <scope>NUCLEOTIDE SEQUENCE</scope>
    <source>
        <strain evidence="1">Lst14</strain>
        <tissue evidence="1">Whole body</tissue>
    </source>
</reference>
<evidence type="ECO:0000313" key="4">
    <source>
        <dbReference type="Proteomes" id="UP000291343"/>
    </source>
</evidence>
<dbReference type="AlphaFoldDB" id="A0A482WU77"/>
<dbReference type="EMBL" id="QKKF02018940">
    <property type="protein sequence ID" value="RZF40222.1"/>
    <property type="molecule type" value="Genomic_DNA"/>
</dbReference>
<keyword evidence="4" id="KW-1185">Reference proteome</keyword>
<evidence type="ECO:0000313" key="2">
    <source>
        <dbReference type="EMBL" id="RZF39097.1"/>
    </source>
</evidence>
<dbReference type="EMBL" id="QKKF02020668">
    <property type="protein sequence ID" value="RZF39097.1"/>
    <property type="molecule type" value="Genomic_DNA"/>
</dbReference>
<proteinExistence type="predicted"/>
<name>A0A482WU77_LAOST</name>
<organism evidence="1 4">
    <name type="scientific">Laodelphax striatellus</name>
    <name type="common">Small brown planthopper</name>
    <name type="synonym">Delphax striatella</name>
    <dbReference type="NCBI Taxonomy" id="195883"/>
    <lineage>
        <taxon>Eukaryota</taxon>
        <taxon>Metazoa</taxon>
        <taxon>Ecdysozoa</taxon>
        <taxon>Arthropoda</taxon>
        <taxon>Hexapoda</taxon>
        <taxon>Insecta</taxon>
        <taxon>Pterygota</taxon>
        <taxon>Neoptera</taxon>
        <taxon>Paraneoptera</taxon>
        <taxon>Hemiptera</taxon>
        <taxon>Auchenorrhyncha</taxon>
        <taxon>Fulgoroidea</taxon>
        <taxon>Delphacidae</taxon>
        <taxon>Criomorphinae</taxon>
        <taxon>Laodelphax</taxon>
    </lineage>
</organism>
<dbReference type="InParanoid" id="A0A482WU77"/>
<dbReference type="Proteomes" id="UP000291343">
    <property type="component" value="Unassembled WGS sequence"/>
</dbReference>
<comment type="caution">
    <text evidence="1">The sequence shown here is derived from an EMBL/GenBank/DDBJ whole genome shotgun (WGS) entry which is preliminary data.</text>
</comment>
<accession>A0A482WU77</accession>
<sequence>MHSSRTLSIDRVNTLSCYHVELASGRAAVAGAADTLVGAAERELRARPTAASRGAGGEAASATCVASRLVYGRR</sequence>
<evidence type="ECO:0000313" key="3">
    <source>
        <dbReference type="EMBL" id="RZF40222.1"/>
    </source>
</evidence>
<evidence type="ECO:0000313" key="1">
    <source>
        <dbReference type="EMBL" id="RZF37165.1"/>
    </source>
</evidence>
<gene>
    <name evidence="1" type="ORF">LSTR_LSTR013275</name>
    <name evidence="3" type="ORF">LSTR_LSTR014203</name>
    <name evidence="2" type="ORF">LSTR_LSTR015812</name>
</gene>
<dbReference type="EMBL" id="QKKF02025235">
    <property type="protein sequence ID" value="RZF37165.1"/>
    <property type="molecule type" value="Genomic_DNA"/>
</dbReference>
<reference evidence="1 4" key="1">
    <citation type="journal article" date="2017" name="Gigascience">
        <title>Genome sequence of the small brown planthopper, Laodelphax striatellus.</title>
        <authorList>
            <person name="Zhu J."/>
            <person name="Jiang F."/>
            <person name="Wang X."/>
            <person name="Yang P."/>
            <person name="Bao Y."/>
            <person name="Zhao W."/>
            <person name="Wang W."/>
            <person name="Lu H."/>
            <person name="Wang Q."/>
            <person name="Cui N."/>
            <person name="Li J."/>
            <person name="Chen X."/>
            <person name="Luo L."/>
            <person name="Yu J."/>
            <person name="Kang L."/>
            <person name="Cui F."/>
        </authorList>
    </citation>
    <scope>NUCLEOTIDE SEQUENCE [LARGE SCALE GENOMIC DNA]</scope>
    <source>
        <strain evidence="1">Lst14</strain>
        <tissue evidence="1">Whole body</tissue>
    </source>
</reference>
<protein>
    <submittedName>
        <fullName evidence="1">Uncharacterized protein</fullName>
    </submittedName>
</protein>